<accession>G9ZIW1</accession>
<gene>
    <name evidence="2" type="ORF">HMPREF9080_02728</name>
</gene>
<reference evidence="2 3" key="1">
    <citation type="submission" date="2011-08" db="EMBL/GenBank/DDBJ databases">
        <authorList>
            <person name="Weinstock G."/>
            <person name="Sodergren E."/>
            <person name="Clifton S."/>
            <person name="Fulton L."/>
            <person name="Fulton B."/>
            <person name="Courtney L."/>
            <person name="Fronick C."/>
            <person name="Harrison M."/>
            <person name="Strong C."/>
            <person name="Farmer C."/>
            <person name="Delahaunty K."/>
            <person name="Markovic C."/>
            <person name="Hall O."/>
            <person name="Minx P."/>
            <person name="Tomlinson C."/>
            <person name="Mitreva M."/>
            <person name="Hou S."/>
            <person name="Chen J."/>
            <person name="Wollam A."/>
            <person name="Pepin K.H."/>
            <person name="Johnson M."/>
            <person name="Bhonagiri V."/>
            <person name="Zhang X."/>
            <person name="Suruliraj S."/>
            <person name="Warren W."/>
            <person name="Chinwalla A."/>
            <person name="Mardis E.R."/>
            <person name="Wilson R.K."/>
        </authorList>
    </citation>
    <scope>NUCLEOTIDE SEQUENCE [LARGE SCALE GENOMIC DNA]</scope>
    <source>
        <strain evidence="2 3">F0432</strain>
    </source>
</reference>
<evidence type="ECO:0000313" key="2">
    <source>
        <dbReference type="EMBL" id="EHM50916.1"/>
    </source>
</evidence>
<dbReference type="InterPro" id="IPR009649">
    <property type="entry name" value="TraU"/>
</dbReference>
<sequence length="522" mass="57153">MRMKHRNAPQRCRRIAGGRKTLSAAILAAVLGVVGVAPALAQSSTSGTSPAGNAADQPPTIVTAEDVANLEPMSPGFTSMKLAEATLEQLPVCLEYKITGITLRVIITPWFVYYFWTPHVEHYSPDLLAMSHAELNAMPWVEYNALFGEAYKQVSNVLFAKILSTLFGLPQTEIGGGRYLDKGWGKHQSVQFTESTIVGNPVAMFIDAFTFKGINLPQPADNSNQNTQRSNPSDEKQSGNKSGGNRGGRTPSVGGQSSGNGNSGPQVPIDTVKNWLSSWANGNTNWLPIFSQNLGYTQVMMMMANSPVVQSIKQLMQQIDAALSSINGKVGDSPFCPVNATPFEPYYLSGLDAYAWRLGYPVADPDKSLTIMNPLSRDKIATSSEEDYGKVLFNLPPELVKFLSPRWGHVYPREGALDQPDTSKHGAVVAERGRSLLAESKKPLNRIYRIPKYIMNGAAWSKMYPVQTICHRNIANTGADIEKHSRYAWTLWTSHDCDLFRHGIPIVTVPIGPIYVTPAIPE</sequence>
<proteinExistence type="predicted"/>
<dbReference type="EMBL" id="AGCM01000170">
    <property type="protein sequence ID" value="EHM50916.1"/>
    <property type="molecule type" value="Genomic_DNA"/>
</dbReference>
<dbReference type="HOGENOM" id="CLU_521468_0_0_6"/>
<feature type="compositionally biased region" description="Polar residues" evidence="1">
    <location>
        <begin position="220"/>
        <end position="231"/>
    </location>
</feature>
<dbReference type="AlphaFoldDB" id="G9ZIW1"/>
<evidence type="ECO:0000256" key="1">
    <source>
        <dbReference type="SAM" id="MobiDB-lite"/>
    </source>
</evidence>
<organism evidence="2 3">
    <name type="scientific">Cardiobacterium valvarum F0432</name>
    <dbReference type="NCBI Taxonomy" id="797473"/>
    <lineage>
        <taxon>Bacteria</taxon>
        <taxon>Pseudomonadati</taxon>
        <taxon>Pseudomonadota</taxon>
        <taxon>Gammaproteobacteria</taxon>
        <taxon>Cardiobacteriales</taxon>
        <taxon>Cardiobacteriaceae</taxon>
        <taxon>Cardiobacterium</taxon>
    </lineage>
</organism>
<protein>
    <submittedName>
        <fullName evidence="2">Integrating conjugative element protein, PFL_4710 family</fullName>
    </submittedName>
</protein>
<name>G9ZIW1_9GAMM</name>
<comment type="caution">
    <text evidence="2">The sequence shown here is derived from an EMBL/GenBank/DDBJ whole genome shotgun (WGS) entry which is preliminary data.</text>
</comment>
<feature type="region of interest" description="Disordered" evidence="1">
    <location>
        <begin position="217"/>
        <end position="267"/>
    </location>
</feature>
<evidence type="ECO:0000313" key="3">
    <source>
        <dbReference type="Proteomes" id="UP000004750"/>
    </source>
</evidence>
<dbReference type="Pfam" id="PF06834">
    <property type="entry name" value="TraU"/>
    <property type="match status" value="1"/>
</dbReference>
<dbReference type="STRING" id="797473.HMPREF9080_02728"/>
<dbReference type="Proteomes" id="UP000004750">
    <property type="component" value="Unassembled WGS sequence"/>
</dbReference>